<dbReference type="InParanoid" id="M3XX10"/>
<dbReference type="EMBL" id="AEYP01044480">
    <property type="status" value="NOT_ANNOTATED_CDS"/>
    <property type="molecule type" value="Genomic_DNA"/>
</dbReference>
<dbReference type="AlphaFoldDB" id="M3XX10"/>
<feature type="compositionally biased region" description="Basic and acidic residues" evidence="1">
    <location>
        <begin position="50"/>
        <end position="69"/>
    </location>
</feature>
<proteinExistence type="predicted"/>
<feature type="region of interest" description="Disordered" evidence="1">
    <location>
        <begin position="1"/>
        <end position="76"/>
    </location>
</feature>
<evidence type="ECO:0000256" key="1">
    <source>
        <dbReference type="SAM" id="MobiDB-lite"/>
    </source>
</evidence>
<dbReference type="HOGENOM" id="CLU_2454134_0_0_1"/>
<organism evidence="2">
    <name type="scientific">Mustela putorius furo</name>
    <name type="common">European domestic ferret</name>
    <name type="synonym">Mustela furo</name>
    <dbReference type="NCBI Taxonomy" id="9669"/>
    <lineage>
        <taxon>Eukaryota</taxon>
        <taxon>Metazoa</taxon>
        <taxon>Chordata</taxon>
        <taxon>Craniata</taxon>
        <taxon>Vertebrata</taxon>
        <taxon>Euteleostomi</taxon>
        <taxon>Mammalia</taxon>
        <taxon>Eutheria</taxon>
        <taxon>Laurasiatheria</taxon>
        <taxon>Carnivora</taxon>
        <taxon>Caniformia</taxon>
        <taxon>Musteloidea</taxon>
        <taxon>Mustelidae</taxon>
        <taxon>Mustelinae</taxon>
        <taxon>Mustela</taxon>
    </lineage>
</organism>
<accession>M3XX10</accession>
<reference evidence="2" key="1">
    <citation type="submission" date="2024-06" db="UniProtKB">
        <authorList>
            <consortium name="Ensembl"/>
        </authorList>
    </citation>
    <scope>IDENTIFICATION</scope>
</reference>
<sequence>MSHDTEKAENITLTTVWKRDCKESPPRTGEQEGEEKRSDDGLGQNGSAGGDEKGPTSRFADEQHTRLETEETTIPFTLSLPKCRDNVLI</sequence>
<protein>
    <submittedName>
        <fullName evidence="2">Uncharacterized protein</fullName>
    </submittedName>
</protein>
<dbReference type="Ensembl" id="ENSMPUT00000003677.1">
    <property type="protein sequence ID" value="ENSMPUP00000003610.1"/>
    <property type="gene ID" value="ENSMPUG00000003639.1"/>
</dbReference>
<name>M3XX10_MUSPF</name>
<evidence type="ECO:0000313" key="2">
    <source>
        <dbReference type="Ensembl" id="ENSMPUP00000003610.1"/>
    </source>
</evidence>